<sequence length="57" mass="6827">MAGLSRFTHTFMEVIWFASVWVLWKERNNRVFQNSISNPSVLVEQVKLNSFLWLKLK</sequence>
<protein>
    <submittedName>
        <fullName evidence="1">Uncharacterized protein</fullName>
    </submittedName>
</protein>
<gene>
    <name evidence="1" type="ORF">MtrDRAFT_AC161399g41v2</name>
</gene>
<name>A2Q5E2_MEDTR</name>
<proteinExistence type="predicted"/>
<reference evidence="1" key="1">
    <citation type="submission" date="2005-08" db="EMBL/GenBank/DDBJ databases">
        <authorList>
            <person name="Town C.D."/>
        </authorList>
    </citation>
    <scope>NUCLEOTIDE SEQUENCE</scope>
</reference>
<dbReference type="AlphaFoldDB" id="A2Q5E2"/>
<dbReference type="EMBL" id="AC161399">
    <property type="protein sequence ID" value="ABN08842.1"/>
    <property type="molecule type" value="Genomic_DNA"/>
</dbReference>
<evidence type="ECO:0000313" key="1">
    <source>
        <dbReference type="EMBL" id="ABN08842.1"/>
    </source>
</evidence>
<accession>A2Q5E2</accession>
<organism evidence="1">
    <name type="scientific">Medicago truncatula</name>
    <name type="common">Barrel medic</name>
    <name type="synonym">Medicago tribuloides</name>
    <dbReference type="NCBI Taxonomy" id="3880"/>
    <lineage>
        <taxon>Eukaryota</taxon>
        <taxon>Viridiplantae</taxon>
        <taxon>Streptophyta</taxon>
        <taxon>Embryophyta</taxon>
        <taxon>Tracheophyta</taxon>
        <taxon>Spermatophyta</taxon>
        <taxon>Magnoliopsida</taxon>
        <taxon>eudicotyledons</taxon>
        <taxon>Gunneridae</taxon>
        <taxon>Pentapetalae</taxon>
        <taxon>rosids</taxon>
        <taxon>fabids</taxon>
        <taxon>Fabales</taxon>
        <taxon>Fabaceae</taxon>
        <taxon>Papilionoideae</taxon>
        <taxon>50 kb inversion clade</taxon>
        <taxon>NPAAA clade</taxon>
        <taxon>Hologalegina</taxon>
        <taxon>IRL clade</taxon>
        <taxon>Trifolieae</taxon>
        <taxon>Medicago</taxon>
    </lineage>
</organism>
<reference evidence="1" key="2">
    <citation type="submission" date="2007-03" db="EMBL/GenBank/DDBJ databases">
        <authorList>
            <consortium name="The International Medicago Genome Annotation Group"/>
        </authorList>
    </citation>
    <scope>NUCLEOTIDE SEQUENCE</scope>
</reference>